<reference evidence="4 5" key="2">
    <citation type="submission" date="2018-11" db="EMBL/GenBank/DDBJ databases">
        <authorList>
            <consortium name="Pathogen Informatics"/>
        </authorList>
    </citation>
    <scope>NUCLEOTIDE SEQUENCE [LARGE SCALE GENOMIC DNA]</scope>
</reference>
<keyword evidence="2 3" id="KW-0040">ANK repeat</keyword>
<reference evidence="6" key="1">
    <citation type="submission" date="2017-02" db="UniProtKB">
        <authorList>
            <consortium name="WormBaseParasite"/>
        </authorList>
    </citation>
    <scope>IDENTIFICATION</scope>
</reference>
<dbReference type="PROSITE" id="PS50088">
    <property type="entry name" value="ANK_REPEAT"/>
    <property type="match status" value="2"/>
</dbReference>
<keyword evidence="1" id="KW-0677">Repeat</keyword>
<dbReference type="GO" id="GO:0085020">
    <property type="term" value="P:protein K6-linked ubiquitination"/>
    <property type="evidence" value="ECO:0007669"/>
    <property type="project" value="TreeGrafter"/>
</dbReference>
<dbReference type="SUPFAM" id="SSF48403">
    <property type="entry name" value="Ankyrin repeat"/>
    <property type="match status" value="1"/>
</dbReference>
<dbReference type="PROSITE" id="PS50297">
    <property type="entry name" value="ANK_REP_REGION"/>
    <property type="match status" value="2"/>
</dbReference>
<name>A0A0R3T4S1_RODNA</name>
<evidence type="ECO:0000256" key="3">
    <source>
        <dbReference type="PROSITE-ProRule" id="PRU00023"/>
    </source>
</evidence>
<dbReference type="GO" id="GO:0031436">
    <property type="term" value="C:BRCA1-BARD1 complex"/>
    <property type="evidence" value="ECO:0007669"/>
    <property type="project" value="TreeGrafter"/>
</dbReference>
<dbReference type="WBParaSite" id="HNAJ_0000205901-mRNA-1">
    <property type="protein sequence ID" value="HNAJ_0000205901-mRNA-1"/>
    <property type="gene ID" value="HNAJ_0000205901"/>
</dbReference>
<sequence>LLTNISDHNLVTKYQLSSNYKQISRNFYICLLNKMAENVDSHSETQSTVLPKSNFNLEEKLCEAAKKNDLNKARRILAERLDPNFLNCFGLSPLHIACQYGNYEVAKLLISNKAEVDLANAIGVTPLHLAAKSNHLKCVQLLLLCGANPFKQTWSQCRAKEFSPKGGRLHHVLEQSEQGILPNSASVFGLNVEPIVPKFSIPKITQGLEKKKGKATKDLPLKSSKRK</sequence>
<feature type="repeat" description="ANK" evidence="3">
    <location>
        <begin position="89"/>
        <end position="121"/>
    </location>
</feature>
<dbReference type="InterPro" id="IPR002110">
    <property type="entry name" value="Ankyrin_rpt"/>
</dbReference>
<dbReference type="PANTHER" id="PTHR24171:SF8">
    <property type="entry name" value="BRCA1-ASSOCIATED RING DOMAIN PROTEIN 1"/>
    <property type="match status" value="1"/>
</dbReference>
<dbReference type="Pfam" id="PF12796">
    <property type="entry name" value="Ank_2"/>
    <property type="match status" value="1"/>
</dbReference>
<dbReference type="Proteomes" id="UP000278807">
    <property type="component" value="Unassembled WGS sequence"/>
</dbReference>
<dbReference type="AlphaFoldDB" id="A0A0R3T4S1"/>
<dbReference type="GO" id="GO:0070531">
    <property type="term" value="C:BRCA1-A complex"/>
    <property type="evidence" value="ECO:0007669"/>
    <property type="project" value="TreeGrafter"/>
</dbReference>
<dbReference type="GO" id="GO:0004842">
    <property type="term" value="F:ubiquitin-protein transferase activity"/>
    <property type="evidence" value="ECO:0007669"/>
    <property type="project" value="TreeGrafter"/>
</dbReference>
<dbReference type="SMART" id="SM00248">
    <property type="entry name" value="ANK"/>
    <property type="match status" value="2"/>
</dbReference>
<dbReference type="EMBL" id="UZAE01000928">
    <property type="protein sequence ID" value="VDN97917.1"/>
    <property type="molecule type" value="Genomic_DNA"/>
</dbReference>
<evidence type="ECO:0000256" key="1">
    <source>
        <dbReference type="ARBA" id="ARBA00022737"/>
    </source>
</evidence>
<dbReference type="OrthoDB" id="6235521at2759"/>
<evidence type="ECO:0000256" key="2">
    <source>
        <dbReference type="ARBA" id="ARBA00023043"/>
    </source>
</evidence>
<dbReference type="PANTHER" id="PTHR24171">
    <property type="entry name" value="ANKYRIN REPEAT DOMAIN-CONTAINING PROTEIN 39-RELATED"/>
    <property type="match status" value="1"/>
</dbReference>
<protein>
    <submittedName>
        <fullName evidence="6">ANK_REP_REGION domain-containing protein</fullName>
    </submittedName>
</protein>
<proteinExistence type="predicted"/>
<evidence type="ECO:0000313" key="4">
    <source>
        <dbReference type="EMBL" id="VDN97917.1"/>
    </source>
</evidence>
<evidence type="ECO:0000313" key="5">
    <source>
        <dbReference type="Proteomes" id="UP000278807"/>
    </source>
</evidence>
<accession>A0A0R3T4S1</accession>
<evidence type="ECO:0000313" key="6">
    <source>
        <dbReference type="WBParaSite" id="HNAJ_0000205901-mRNA-1"/>
    </source>
</evidence>
<dbReference type="Gene3D" id="1.25.40.20">
    <property type="entry name" value="Ankyrin repeat-containing domain"/>
    <property type="match status" value="1"/>
</dbReference>
<gene>
    <name evidence="4" type="ORF">HNAJ_LOCUS2058</name>
</gene>
<dbReference type="STRING" id="102285.A0A0R3T4S1"/>
<keyword evidence="5" id="KW-1185">Reference proteome</keyword>
<dbReference type="InterPro" id="IPR036770">
    <property type="entry name" value="Ankyrin_rpt-contain_sf"/>
</dbReference>
<feature type="repeat" description="ANK" evidence="3">
    <location>
        <begin position="122"/>
        <end position="148"/>
    </location>
</feature>
<organism evidence="6">
    <name type="scientific">Rodentolepis nana</name>
    <name type="common">Dwarf tapeworm</name>
    <name type="synonym">Hymenolepis nana</name>
    <dbReference type="NCBI Taxonomy" id="102285"/>
    <lineage>
        <taxon>Eukaryota</taxon>
        <taxon>Metazoa</taxon>
        <taxon>Spiralia</taxon>
        <taxon>Lophotrochozoa</taxon>
        <taxon>Platyhelminthes</taxon>
        <taxon>Cestoda</taxon>
        <taxon>Eucestoda</taxon>
        <taxon>Cyclophyllidea</taxon>
        <taxon>Hymenolepididae</taxon>
        <taxon>Rodentolepis</taxon>
    </lineage>
</organism>